<proteinExistence type="inferred from homology"/>
<feature type="repeat" description="TPR" evidence="8">
    <location>
        <begin position="765"/>
        <end position="798"/>
    </location>
</feature>
<evidence type="ECO:0000313" key="12">
    <source>
        <dbReference type="EMBL" id="KAF0744464.1"/>
    </source>
</evidence>
<feature type="chain" id="PRO_5026060090" description="protein O-GlcNAc transferase" evidence="9">
    <location>
        <begin position="27"/>
        <end position="1312"/>
    </location>
</feature>
<dbReference type="Gene3D" id="3.40.50.2000">
    <property type="entry name" value="Glycogen Phosphorylase B"/>
    <property type="match status" value="2"/>
</dbReference>
<name>A0A6G0XV82_9STRA</name>
<feature type="domain" description="Glycosyl transferase family 1" evidence="10">
    <location>
        <begin position="1128"/>
        <end position="1287"/>
    </location>
</feature>
<reference evidence="12 13" key="1">
    <citation type="submission" date="2019-07" db="EMBL/GenBank/DDBJ databases">
        <title>Genomics analysis of Aphanomyces spp. identifies a new class of oomycete effector associated with host adaptation.</title>
        <authorList>
            <person name="Gaulin E."/>
        </authorList>
    </citation>
    <scope>NUCLEOTIDE SEQUENCE [LARGE SCALE GENOMIC DNA]</scope>
    <source>
        <strain evidence="12 13">ATCC 201684</strain>
    </source>
</reference>
<evidence type="ECO:0000256" key="6">
    <source>
        <dbReference type="ARBA" id="ARBA00022737"/>
    </source>
</evidence>
<dbReference type="InterPro" id="IPR029489">
    <property type="entry name" value="OGT/SEC/SPY_C"/>
</dbReference>
<dbReference type="EC" id="2.4.1.255" evidence="3"/>
<sequence length="1312" mass="147332">MLRRKGLALLLVFLVVCYSFLYPTTPENHYQVNAAVRQYILALRAVNEQRTGDAENHYKAAIREYEFFGPAINNLGILMHKKGLVDAALELHAYAVSVALQEKDWETFASAQNNLGYLVRRGHEKSYEQTLMAIHHFDQALQISPPNCSVDVYVSLLYNKASALYGIGQLDEAQALLVKVLALDPSHGSAHLDMGNIYFHQGKMSQALHHQSLLVTVGKTLREVVGALNNKGQLLKDLGLVKEALIAHTQALALKPEDGNTMLNVITARRQLCMWIDTDSWHDRLLEVTMSEIKRGEVPSLLPYDATLMAISDDVKKQIAIANSVQWDQSTRVTLTGTEATPQEQLRIGYISYDFRNHPMGQLTIGALEQHNHSRVQVFAYSYGPNDASEWRLRSEAASDVFRDVQESSDVAIATQIAADKIHILIDLMAHTRGSRVGIMGLKPAPIVVNYLGYPGTMGGSFTDYAIVDAAVVPPTRAADTFTEKLVYLPHSYQVNDYDWATPTTIEQTLRADGNFIFCNFNTINKMEPLSFDTWMHILHRVPHSVLYLLEPSRVDAGVMKTFLAEAAARGISPSRIFFAPRVPRALHLARLKDAHLFLDSFIYNAHTTASDMLWAYLPIVTLWGDTFASRVAASLVTTALNATIWTTYSIKEYEDLAVALATTNRPWLNKLRQQLAQRVLENPIFDNRRTTHHLEHAMMCTANLGPERMHIVVDPQDRKRPPPRSVDEIAAQLTQKTLALHQAGDLDTAEAGYMRLLDIYPTYHDALHLYGLLLYQRNNSKKALDYMLKSVEIMPNVGFYRGNLGQVYQSLNDTNNAIDEFDQALALDSQLPQVFLNYMTLLQSTKNDSGLIQVYEKYGEQLLGALSLKDQWTIRFDVSYALASKGSPHRAITCLEALIALSPPENIRIRAQYNMAALLTETGQYDHANELSMKTVLLEHRSKFRPGPKVEPDGGPVVVIYCHEYGQSWWSQWGPDSIYSGIGGSEEAVIYLSRELKALGYFVQVYANPPEAMIDEFGVVWYPHTEFDIEAKTDIFIAWRYHISTALSTQATKVYVWLHDMVSGNHFTPSYMETIDGIFCLSTAHAAVLSEPAKSKVIPTGNGLTPLAFVSGENLQTHFVYGSSPGRGLETVLEAWPSLRRRIPNATLSVFYGFTPAFVRYAQPSPSWRHRMEALLEQDGVTYVGLVDHDTLSHEYSLAGFYLYPTTYPETSCVSIMKAMAAGAIPITSKRGALAEVVGVFDLGPSEALIGPMTKEWQEKWVDAVVAAVAMDLRSFRKEMREYARETFSWAKIARQWHEEFTRDKDEMDVF</sequence>
<keyword evidence="4" id="KW-0328">Glycosyltransferase</keyword>
<dbReference type="GO" id="GO:0097363">
    <property type="term" value="F:protein O-acetylglucosaminyltransferase activity"/>
    <property type="evidence" value="ECO:0007669"/>
    <property type="project" value="UniProtKB-EC"/>
</dbReference>
<comment type="similarity">
    <text evidence="2">Belongs to the glycosyltransferase 41 family. O-GlcNAc transferase subfamily.</text>
</comment>
<dbReference type="PANTHER" id="PTHR44998:SF1">
    <property type="entry name" value="UDP-N-ACETYLGLUCOSAMINE--PEPTIDE N-ACETYLGLUCOSAMINYLTRANSFERASE 110 KDA SUBUNIT"/>
    <property type="match status" value="1"/>
</dbReference>
<dbReference type="VEuPathDB" id="FungiDB:AeMF1_001491"/>
<feature type="signal peptide" evidence="9">
    <location>
        <begin position="1"/>
        <end position="26"/>
    </location>
</feature>
<dbReference type="Gene3D" id="3.40.50.11380">
    <property type="match status" value="1"/>
</dbReference>
<keyword evidence="7 8" id="KW-0802">TPR repeat</keyword>
<feature type="domain" description="O-GlcNAc transferase C-terminal" evidence="11">
    <location>
        <begin position="512"/>
        <end position="694"/>
    </location>
</feature>
<evidence type="ECO:0000256" key="3">
    <source>
        <dbReference type="ARBA" id="ARBA00011970"/>
    </source>
</evidence>
<evidence type="ECO:0000259" key="10">
    <source>
        <dbReference type="Pfam" id="PF00534"/>
    </source>
</evidence>
<gene>
    <name evidence="12" type="ORF">Ae201684_000942</name>
</gene>
<feature type="domain" description="O-GlcNAc transferase C-terminal" evidence="11">
    <location>
        <begin position="272"/>
        <end position="499"/>
    </location>
</feature>
<dbReference type="InterPro" id="IPR001296">
    <property type="entry name" value="Glyco_trans_1"/>
</dbReference>
<dbReference type="PROSITE" id="PS50005">
    <property type="entry name" value="TPR"/>
    <property type="match status" value="3"/>
</dbReference>
<keyword evidence="9" id="KW-0732">Signal</keyword>
<feature type="repeat" description="TPR" evidence="8">
    <location>
        <begin position="154"/>
        <end position="187"/>
    </location>
</feature>
<organism evidence="12 13">
    <name type="scientific">Aphanomyces euteiches</name>
    <dbReference type="NCBI Taxonomy" id="100861"/>
    <lineage>
        <taxon>Eukaryota</taxon>
        <taxon>Sar</taxon>
        <taxon>Stramenopiles</taxon>
        <taxon>Oomycota</taxon>
        <taxon>Saprolegniomycetes</taxon>
        <taxon>Saprolegniales</taxon>
        <taxon>Verrucalvaceae</taxon>
        <taxon>Aphanomyces</taxon>
    </lineage>
</organism>
<accession>A0A6G0XV82</accession>
<keyword evidence="6" id="KW-0677">Repeat</keyword>
<dbReference type="EMBL" id="VJMJ01000009">
    <property type="protein sequence ID" value="KAF0744464.1"/>
    <property type="molecule type" value="Genomic_DNA"/>
</dbReference>
<evidence type="ECO:0000313" key="13">
    <source>
        <dbReference type="Proteomes" id="UP000481153"/>
    </source>
</evidence>
<evidence type="ECO:0000256" key="1">
    <source>
        <dbReference type="ARBA" id="ARBA00004922"/>
    </source>
</evidence>
<dbReference type="SMART" id="SM00028">
    <property type="entry name" value="TPR"/>
    <property type="match status" value="7"/>
</dbReference>
<keyword evidence="5" id="KW-0808">Transferase</keyword>
<evidence type="ECO:0000256" key="8">
    <source>
        <dbReference type="PROSITE-ProRule" id="PRU00339"/>
    </source>
</evidence>
<dbReference type="Pfam" id="PF14559">
    <property type="entry name" value="TPR_19"/>
    <property type="match status" value="1"/>
</dbReference>
<dbReference type="SUPFAM" id="SSF53756">
    <property type="entry name" value="UDP-Glycosyltransferase/glycogen phosphorylase"/>
    <property type="match status" value="1"/>
</dbReference>
<dbReference type="Proteomes" id="UP000481153">
    <property type="component" value="Unassembled WGS sequence"/>
</dbReference>
<evidence type="ECO:0000256" key="4">
    <source>
        <dbReference type="ARBA" id="ARBA00022676"/>
    </source>
</evidence>
<comment type="caution">
    <text evidence="12">The sequence shown here is derived from an EMBL/GenBank/DDBJ whole genome shotgun (WGS) entry which is preliminary data.</text>
</comment>
<comment type="pathway">
    <text evidence="1">Protein modification; protein glycosylation.</text>
</comment>
<dbReference type="GO" id="GO:0006493">
    <property type="term" value="P:protein O-linked glycosylation"/>
    <property type="evidence" value="ECO:0007669"/>
    <property type="project" value="TreeGrafter"/>
</dbReference>
<evidence type="ECO:0000256" key="2">
    <source>
        <dbReference type="ARBA" id="ARBA00005386"/>
    </source>
</evidence>
<keyword evidence="13" id="KW-1185">Reference proteome</keyword>
<evidence type="ECO:0000256" key="7">
    <source>
        <dbReference type="ARBA" id="ARBA00022803"/>
    </source>
</evidence>
<dbReference type="Pfam" id="PF13844">
    <property type="entry name" value="Glyco_transf_41"/>
    <property type="match status" value="2"/>
</dbReference>
<dbReference type="Gene3D" id="1.25.40.10">
    <property type="entry name" value="Tetratricopeptide repeat domain"/>
    <property type="match status" value="3"/>
</dbReference>
<evidence type="ECO:0000256" key="5">
    <source>
        <dbReference type="ARBA" id="ARBA00022679"/>
    </source>
</evidence>
<feature type="repeat" description="TPR" evidence="8">
    <location>
        <begin position="799"/>
        <end position="832"/>
    </location>
</feature>
<protein>
    <recommendedName>
        <fullName evidence="3">protein O-GlcNAc transferase</fullName>
        <ecNumber evidence="3">2.4.1.255</ecNumber>
    </recommendedName>
</protein>
<dbReference type="SUPFAM" id="SSF48452">
    <property type="entry name" value="TPR-like"/>
    <property type="match status" value="2"/>
</dbReference>
<dbReference type="CDD" id="cd03801">
    <property type="entry name" value="GT4_PimA-like"/>
    <property type="match status" value="1"/>
</dbReference>
<dbReference type="Pfam" id="PF13181">
    <property type="entry name" value="TPR_8"/>
    <property type="match status" value="1"/>
</dbReference>
<dbReference type="InterPro" id="IPR011990">
    <property type="entry name" value="TPR-like_helical_dom_sf"/>
</dbReference>
<evidence type="ECO:0000256" key="9">
    <source>
        <dbReference type="SAM" id="SignalP"/>
    </source>
</evidence>
<dbReference type="PANTHER" id="PTHR44998">
    <property type="match status" value="1"/>
</dbReference>
<evidence type="ECO:0000259" key="11">
    <source>
        <dbReference type="Pfam" id="PF13844"/>
    </source>
</evidence>
<dbReference type="InterPro" id="IPR019734">
    <property type="entry name" value="TPR_rpt"/>
</dbReference>
<dbReference type="Pfam" id="PF00534">
    <property type="entry name" value="Glycos_transf_1"/>
    <property type="match status" value="1"/>
</dbReference>